<sequence length="614" mass="69572">MMSINVVKFTKLRTSTNSTFWAKFSELKIDKLRLDEKSHIKLWGSYSLDVPDRENNNPLLLDYTSFNENIESNSINKSVISYGYMVNTNTYEAFRKIDPQSFIDSMGKCIIDDITSGEALTEPWKLSIFLLFSYADLKSYKFHYWIAHPTPLSLPEMYHEKIPKSINDIFSENQLDKLYESFQQLDYKQKPFFSVFLFNKKNIEVNTLSKGITYINACENKVGIDCEIFFAFYDPCKSLEPGWQLRNLLCLLFWHCPTHSFTKSIQILSLRKNDFRTAVVYTLKCKEYADQEKVKKSISGSHLVGWEQNENGKMGPRIIDLSESLNPIKLAENAINLNLKLMKWRLVPDLDLEKISNLKCLLLGAGTLGCAVARVLIGWGITNITFVDKSTVSHSNTVRQSLYTHEDAVQRKFKVDAAKDALLKILPTMNVHSINLQIPMPGHVVGQSMLNATKEAVEKLENAIAGNDVVFLLLDSREARWLPTLLCAVMKKITINAALGFDTYMVQRHGIRNLTDSPVSDITTLNPDGKDLGCYFCNDVTQPGNSQTDRTLDLQCTVSRPGLSQIAAGLAVELMVAITQHPQGLEARALVTENKNNVNSNFNDFLLALRVPYH</sequence>
<dbReference type="InterPro" id="IPR000594">
    <property type="entry name" value="ThiF_NAD_FAD-bd"/>
</dbReference>
<dbReference type="Gene3D" id="3.40.140.70">
    <property type="entry name" value="Ubiquitin-like modifier-activating enzyme ATG7 N-terminal domain"/>
    <property type="match status" value="1"/>
</dbReference>
<proteinExistence type="predicted"/>
<evidence type="ECO:0000313" key="4">
    <source>
        <dbReference type="RefSeq" id="XP_015176884.1"/>
    </source>
</evidence>
<evidence type="ECO:0000259" key="2">
    <source>
        <dbReference type="Pfam" id="PF16420"/>
    </source>
</evidence>
<feature type="domain" description="THIF-type NAD/FAD binding fold" evidence="1">
    <location>
        <begin position="341"/>
        <end position="595"/>
    </location>
</feature>
<dbReference type="Gene3D" id="3.40.50.720">
    <property type="entry name" value="NAD(P)-binding Rossmann-like Domain"/>
    <property type="match status" value="1"/>
</dbReference>
<keyword evidence="3" id="KW-1185">Reference proteome</keyword>
<dbReference type="InterPro" id="IPR035985">
    <property type="entry name" value="Ubiquitin-activating_enz"/>
</dbReference>
<dbReference type="RefSeq" id="XP_015176884.1">
    <property type="nucleotide sequence ID" value="XM_015321398.1"/>
</dbReference>
<dbReference type="InterPro" id="IPR032197">
    <property type="entry name" value="Atg7_N"/>
</dbReference>
<dbReference type="Pfam" id="PF00899">
    <property type="entry name" value="ThiF"/>
    <property type="match status" value="1"/>
</dbReference>
<dbReference type="InterPro" id="IPR042523">
    <property type="entry name" value="Atg7_N_2"/>
</dbReference>
<protein>
    <submittedName>
        <fullName evidence="4">Ubiquitin-like modifier-activating enzyme ATG7 isoform X2</fullName>
    </submittedName>
</protein>
<dbReference type="Proteomes" id="UP000694924">
    <property type="component" value="Unplaced"/>
</dbReference>
<dbReference type="Pfam" id="PF16420">
    <property type="entry name" value="ATG7_N"/>
    <property type="match status" value="1"/>
</dbReference>
<evidence type="ECO:0000259" key="1">
    <source>
        <dbReference type="Pfam" id="PF00899"/>
    </source>
</evidence>
<dbReference type="Gene3D" id="3.40.140.100">
    <property type="entry name" value="Ubiquitin-like modifier-activating enzyme ATG7 C-terminal domain"/>
    <property type="match status" value="1"/>
</dbReference>
<dbReference type="PANTHER" id="PTHR10953:SF3">
    <property type="entry name" value="UBIQUITIN-LIKE MODIFIER-ACTIVATING ENZYME ATG7"/>
    <property type="match status" value="1"/>
</dbReference>
<dbReference type="SUPFAM" id="SSF69572">
    <property type="entry name" value="Activating enzymes of the ubiquitin-like proteins"/>
    <property type="match status" value="1"/>
</dbReference>
<feature type="domain" description="Ubiquitin-like modifier-activating enzyme Atg7 N-terminal" evidence="2">
    <location>
        <begin position="7"/>
        <end position="324"/>
    </location>
</feature>
<organism evidence="3 4">
    <name type="scientific">Polistes dominula</name>
    <name type="common">European paper wasp</name>
    <name type="synonym">Vespa dominula</name>
    <dbReference type="NCBI Taxonomy" id="743375"/>
    <lineage>
        <taxon>Eukaryota</taxon>
        <taxon>Metazoa</taxon>
        <taxon>Ecdysozoa</taxon>
        <taxon>Arthropoda</taxon>
        <taxon>Hexapoda</taxon>
        <taxon>Insecta</taxon>
        <taxon>Pterygota</taxon>
        <taxon>Neoptera</taxon>
        <taxon>Endopterygota</taxon>
        <taxon>Hymenoptera</taxon>
        <taxon>Apocrita</taxon>
        <taxon>Aculeata</taxon>
        <taxon>Vespoidea</taxon>
        <taxon>Vespidae</taxon>
        <taxon>Polistinae</taxon>
        <taxon>Polistini</taxon>
        <taxon>Polistes</taxon>
    </lineage>
</organism>
<dbReference type="InterPro" id="IPR045886">
    <property type="entry name" value="ThiF/MoeB/HesA"/>
</dbReference>
<accession>A0ABM1I9J7</accession>
<evidence type="ECO:0000313" key="3">
    <source>
        <dbReference type="Proteomes" id="UP000694924"/>
    </source>
</evidence>
<reference evidence="4" key="1">
    <citation type="submission" date="2025-08" db="UniProtKB">
        <authorList>
            <consortium name="RefSeq"/>
        </authorList>
    </citation>
    <scope>IDENTIFICATION</scope>
    <source>
        <tissue evidence="4">Whole body</tissue>
    </source>
</reference>
<dbReference type="GeneID" id="107066609"/>
<dbReference type="InterPro" id="IPR042522">
    <property type="entry name" value="Atg7_N_1"/>
</dbReference>
<name>A0ABM1I9J7_POLDO</name>
<gene>
    <name evidence="4" type="primary">LOC107066609</name>
</gene>
<dbReference type="PANTHER" id="PTHR10953">
    <property type="entry name" value="UBIQUITIN-ACTIVATING ENZYME E1"/>
    <property type="match status" value="1"/>
</dbReference>